<dbReference type="AlphaFoldDB" id="A0AB37QH05"/>
<evidence type="ECO:0000313" key="1">
    <source>
        <dbReference type="EMBL" id="RMR94081.1"/>
    </source>
</evidence>
<gene>
    <name evidence="1" type="ORF">ALP74_200353</name>
</gene>
<proteinExistence type="predicted"/>
<accession>A0AB37QH05</accession>
<comment type="caution">
    <text evidence="1">The sequence shown here is derived from an EMBL/GenBank/DDBJ whole genome shotgun (WGS) entry which is preliminary data.</text>
</comment>
<organism evidence="1 2">
    <name type="scientific">Pseudomonas coronafaciens pv. garcae</name>
    <dbReference type="NCBI Taxonomy" id="251653"/>
    <lineage>
        <taxon>Bacteria</taxon>
        <taxon>Pseudomonadati</taxon>
        <taxon>Pseudomonadota</taxon>
        <taxon>Gammaproteobacteria</taxon>
        <taxon>Pseudomonadales</taxon>
        <taxon>Pseudomonadaceae</taxon>
        <taxon>Pseudomonas</taxon>
        <taxon>Pseudomonas coronafaciens</taxon>
    </lineage>
</organism>
<name>A0AB37QH05_9PSED</name>
<dbReference type="EMBL" id="RBSH01000332">
    <property type="protein sequence ID" value="RMR94081.1"/>
    <property type="molecule type" value="Genomic_DNA"/>
</dbReference>
<reference evidence="1 2" key="1">
    <citation type="submission" date="2018-08" db="EMBL/GenBank/DDBJ databases">
        <title>Recombination of ecologically and evolutionarily significant loci maintains genetic cohesion in the Pseudomonas syringae species complex.</title>
        <authorList>
            <person name="Dillon M."/>
            <person name="Thakur S."/>
            <person name="Almeida R.N.D."/>
            <person name="Weir B.S."/>
            <person name="Guttman D.S."/>
        </authorList>
    </citation>
    <scope>NUCLEOTIDE SEQUENCE [LARGE SCALE GENOMIC DNA]</scope>
    <source>
        <strain evidence="1 2">ICMP 5019</strain>
    </source>
</reference>
<protein>
    <submittedName>
        <fullName evidence="1">Uncharacterized protein</fullName>
    </submittedName>
</protein>
<evidence type="ECO:0000313" key="2">
    <source>
        <dbReference type="Proteomes" id="UP000272613"/>
    </source>
</evidence>
<dbReference type="Proteomes" id="UP000272613">
    <property type="component" value="Unassembled WGS sequence"/>
</dbReference>
<sequence>MNQIPPILTQQRSELMRGEHQVDELAGQCVRVRGLVRACQYCRTYSGETAFPAYSVDFSSQQRGAVRGGYHQAHHCQGFGLQRMFEDALAHVPQAAFEWERWSRCGGHQQGGYVASHYSFEQRFFVGVARIEGGFAG</sequence>